<name>A0A8T0DB21_9TREM</name>
<feature type="chain" id="PRO_5035857448" evidence="1">
    <location>
        <begin position="22"/>
        <end position="211"/>
    </location>
</feature>
<keyword evidence="1" id="KW-0732">Signal</keyword>
<evidence type="ECO:0000313" key="3">
    <source>
        <dbReference type="Proteomes" id="UP000699462"/>
    </source>
</evidence>
<dbReference type="Proteomes" id="UP000699462">
    <property type="component" value="Unassembled WGS sequence"/>
</dbReference>
<proteinExistence type="predicted"/>
<feature type="signal peptide" evidence="1">
    <location>
        <begin position="1"/>
        <end position="21"/>
    </location>
</feature>
<protein>
    <submittedName>
        <fullName evidence="2">Uncharacterized protein</fullName>
    </submittedName>
</protein>
<organism evidence="2 3">
    <name type="scientific">Paragonimus westermani</name>
    <dbReference type="NCBI Taxonomy" id="34504"/>
    <lineage>
        <taxon>Eukaryota</taxon>
        <taxon>Metazoa</taxon>
        <taxon>Spiralia</taxon>
        <taxon>Lophotrochozoa</taxon>
        <taxon>Platyhelminthes</taxon>
        <taxon>Trematoda</taxon>
        <taxon>Digenea</taxon>
        <taxon>Plagiorchiida</taxon>
        <taxon>Troglotremata</taxon>
        <taxon>Troglotrematidae</taxon>
        <taxon>Paragonimus</taxon>
    </lineage>
</organism>
<sequence length="211" mass="24242">MRGRSVLIGLLLTVFVSPVVNHTTSLRVVLVRWSKFHQAAPIQLDGRPCVSTDKQPPSCSPAFEICLLNSFPNRRCTQTSRFGGYLTAYRLRRTIFFGSRLPGGLQNPMRFLVDKQEPAPALLLSVTTVDFEPDNLLAKFLVKIPWFPYDVDVAERDAKWQYYELSNKFSKIMINLSIKVFTLNYQCGAACQRAKLWNKLHSSWWRKIRGE</sequence>
<accession>A0A8T0DB21</accession>
<gene>
    <name evidence="2" type="ORF">P879_04414</name>
</gene>
<dbReference type="OrthoDB" id="10350606at2759"/>
<keyword evidence="3" id="KW-1185">Reference proteome</keyword>
<comment type="caution">
    <text evidence="2">The sequence shown here is derived from an EMBL/GenBank/DDBJ whole genome shotgun (WGS) entry which is preliminary data.</text>
</comment>
<dbReference type="EMBL" id="JTDF01007393">
    <property type="protein sequence ID" value="KAF8565045.1"/>
    <property type="molecule type" value="Genomic_DNA"/>
</dbReference>
<dbReference type="AlphaFoldDB" id="A0A8T0DB21"/>
<evidence type="ECO:0000256" key="1">
    <source>
        <dbReference type="SAM" id="SignalP"/>
    </source>
</evidence>
<reference evidence="2 3" key="1">
    <citation type="submission" date="2019-07" db="EMBL/GenBank/DDBJ databases">
        <title>Annotation for the trematode Paragonimus westermani.</title>
        <authorList>
            <person name="Choi Y.-J."/>
        </authorList>
    </citation>
    <scope>NUCLEOTIDE SEQUENCE [LARGE SCALE GENOMIC DNA]</scope>
    <source>
        <strain evidence="2">180907_Pwestermani</strain>
    </source>
</reference>
<evidence type="ECO:0000313" key="2">
    <source>
        <dbReference type="EMBL" id="KAF8565045.1"/>
    </source>
</evidence>